<keyword evidence="3" id="KW-0998">Cell outer membrane</keyword>
<dbReference type="Pfam" id="PF00691">
    <property type="entry name" value="OmpA"/>
    <property type="match status" value="1"/>
</dbReference>
<comment type="subcellular location">
    <subcellularLocation>
        <location evidence="1">Cell outer membrane</location>
    </subcellularLocation>
</comment>
<feature type="transmembrane region" description="Helical" evidence="5">
    <location>
        <begin position="72"/>
        <end position="90"/>
    </location>
</feature>
<name>A0A1E3UT90_9GAMM</name>
<dbReference type="PRINTS" id="PR01021">
    <property type="entry name" value="OMPADOMAIN"/>
</dbReference>
<reference evidence="7" key="1">
    <citation type="submission" date="2023-05" db="EMBL/GenBank/DDBJ databases">
        <title>Colonisation of extended spectrum b-lactamase- and carbapenemase-producing bacteria on hospital surfaces from low- and middle-income countries.</title>
        <authorList>
            <person name="Nieto-Rosado M."/>
            <person name="Sands K."/>
            <person name="Iregbu K."/>
            <person name="Zahra R."/>
            <person name="Mazarati J.B."/>
            <person name="Mehtar S."/>
            <person name="Barnards-Group B."/>
            <person name="Walsh T.R."/>
        </authorList>
    </citation>
    <scope>NUCLEOTIDE SEQUENCE</scope>
    <source>
        <strain evidence="7">PP-E493</strain>
    </source>
</reference>
<dbReference type="SUPFAM" id="SSF103088">
    <property type="entry name" value="OmpA-like"/>
    <property type="match status" value="1"/>
</dbReference>
<feature type="domain" description="OmpA-like" evidence="6">
    <location>
        <begin position="112"/>
        <end position="229"/>
    </location>
</feature>
<proteinExistence type="predicted"/>
<dbReference type="InterPro" id="IPR050330">
    <property type="entry name" value="Bact_OuterMem_StrucFunc"/>
</dbReference>
<dbReference type="AlphaFoldDB" id="A0A1E3UT90"/>
<dbReference type="InterPro" id="IPR006664">
    <property type="entry name" value="OMP_bac"/>
</dbReference>
<dbReference type="OrthoDB" id="9782229at2"/>
<dbReference type="Pfam" id="PF13488">
    <property type="entry name" value="Gly-zipper_Omp"/>
    <property type="match status" value="1"/>
</dbReference>
<dbReference type="InterPro" id="IPR006665">
    <property type="entry name" value="OmpA-like"/>
</dbReference>
<dbReference type="Gene3D" id="3.30.1330.60">
    <property type="entry name" value="OmpA-like domain"/>
    <property type="match status" value="1"/>
</dbReference>
<keyword evidence="5" id="KW-1133">Transmembrane helix</keyword>
<dbReference type="PANTHER" id="PTHR30329:SF21">
    <property type="entry name" value="LIPOPROTEIN YIAD-RELATED"/>
    <property type="match status" value="1"/>
</dbReference>
<dbReference type="PROSITE" id="PS51257">
    <property type="entry name" value="PROKAR_LIPOPROTEIN"/>
    <property type="match status" value="1"/>
</dbReference>
<dbReference type="PRINTS" id="PR01023">
    <property type="entry name" value="NAFLGMOTY"/>
</dbReference>
<evidence type="ECO:0000313" key="7">
    <source>
        <dbReference type="EMBL" id="MDV5391609.1"/>
    </source>
</evidence>
<evidence type="ECO:0000256" key="4">
    <source>
        <dbReference type="PROSITE-ProRule" id="PRU00473"/>
    </source>
</evidence>
<dbReference type="InterPro" id="IPR039567">
    <property type="entry name" value="Gly-zipper"/>
</dbReference>
<feature type="transmembrane region" description="Helical" evidence="5">
    <location>
        <begin position="41"/>
        <end position="60"/>
    </location>
</feature>
<evidence type="ECO:0000256" key="2">
    <source>
        <dbReference type="ARBA" id="ARBA00023136"/>
    </source>
</evidence>
<dbReference type="PANTHER" id="PTHR30329">
    <property type="entry name" value="STATOR ELEMENT OF FLAGELLAR MOTOR COMPLEX"/>
    <property type="match status" value="1"/>
</dbReference>
<gene>
    <name evidence="7" type="ORF">QM089_15435</name>
</gene>
<dbReference type="GO" id="GO:0009279">
    <property type="term" value="C:cell outer membrane"/>
    <property type="evidence" value="ECO:0007669"/>
    <property type="project" value="UniProtKB-SubCell"/>
</dbReference>
<keyword evidence="5" id="KW-0812">Transmembrane</keyword>
<dbReference type="RefSeq" id="WP_069453520.1">
    <property type="nucleotide sequence ID" value="NZ_JASGOQ010000001.1"/>
</dbReference>
<sequence>MMKPSLIKSLPASKLAIVVVTGALIASGCSTVNPYTNEQQTAKATTGALIGAVAGAAVGVASSSKSDRGKGALIGAASGAALGGGIGYYMDVQETKLRQQLASTGVSVTRSGDNIILNMPNEVTFGVDQTELSEGAKRVLNSVALVAKEYSKTQLNVLGYTDSSGSDSYNLRLSQVRASEVGNYLMSKGVASARVKSKGMGESSPIASNASAEGRAQNRRVEIVLTPTGQ</sequence>
<accession>A0A1E3UT90</accession>
<organism evidence="7 8">
    <name type="scientific">Shewanella xiamenensis</name>
    <dbReference type="NCBI Taxonomy" id="332186"/>
    <lineage>
        <taxon>Bacteria</taxon>
        <taxon>Pseudomonadati</taxon>
        <taxon>Pseudomonadota</taxon>
        <taxon>Gammaproteobacteria</taxon>
        <taxon>Alteromonadales</taxon>
        <taxon>Shewanellaceae</taxon>
        <taxon>Shewanella</taxon>
    </lineage>
</organism>
<evidence type="ECO:0000313" key="8">
    <source>
        <dbReference type="Proteomes" id="UP001187859"/>
    </source>
</evidence>
<evidence type="ECO:0000256" key="1">
    <source>
        <dbReference type="ARBA" id="ARBA00004442"/>
    </source>
</evidence>
<evidence type="ECO:0000256" key="5">
    <source>
        <dbReference type="SAM" id="Phobius"/>
    </source>
</evidence>
<dbReference type="CDD" id="cd07185">
    <property type="entry name" value="OmpA_C-like"/>
    <property type="match status" value="1"/>
</dbReference>
<evidence type="ECO:0000256" key="3">
    <source>
        <dbReference type="ARBA" id="ARBA00023237"/>
    </source>
</evidence>
<dbReference type="Proteomes" id="UP001187859">
    <property type="component" value="Unassembled WGS sequence"/>
</dbReference>
<comment type="caution">
    <text evidence="7">The sequence shown here is derived from an EMBL/GenBank/DDBJ whole genome shotgun (WGS) entry which is preliminary data.</text>
</comment>
<protein>
    <submittedName>
        <fullName evidence="7">OmpA family protein</fullName>
    </submittedName>
</protein>
<dbReference type="PROSITE" id="PS51123">
    <property type="entry name" value="OMPA_2"/>
    <property type="match status" value="1"/>
</dbReference>
<dbReference type="EMBL" id="JASGOQ010000001">
    <property type="protein sequence ID" value="MDV5391609.1"/>
    <property type="molecule type" value="Genomic_DNA"/>
</dbReference>
<keyword evidence="2 4" id="KW-0472">Membrane</keyword>
<evidence type="ECO:0000259" key="6">
    <source>
        <dbReference type="PROSITE" id="PS51123"/>
    </source>
</evidence>
<dbReference type="InterPro" id="IPR036737">
    <property type="entry name" value="OmpA-like_sf"/>
</dbReference>